<protein>
    <submittedName>
        <fullName evidence="2">Kinase-like protein</fullName>
    </submittedName>
</protein>
<dbReference type="OrthoDB" id="4062651at2759"/>
<dbReference type="GO" id="GO:0044773">
    <property type="term" value="P:mitotic DNA damage checkpoint signaling"/>
    <property type="evidence" value="ECO:0007669"/>
    <property type="project" value="TreeGrafter"/>
</dbReference>
<dbReference type="EMBL" id="ML769486">
    <property type="protein sequence ID" value="KAE9398210.1"/>
    <property type="molecule type" value="Genomic_DNA"/>
</dbReference>
<dbReference type="SMART" id="SM00220">
    <property type="entry name" value="S_TKc"/>
    <property type="match status" value="1"/>
</dbReference>
<feature type="domain" description="Protein kinase" evidence="1">
    <location>
        <begin position="453"/>
        <end position="735"/>
    </location>
</feature>
<dbReference type="InterPro" id="IPR008271">
    <property type="entry name" value="Ser/Thr_kinase_AS"/>
</dbReference>
<dbReference type="SUPFAM" id="SSF56112">
    <property type="entry name" value="Protein kinase-like (PK-like)"/>
    <property type="match status" value="1"/>
</dbReference>
<evidence type="ECO:0000313" key="2">
    <source>
        <dbReference type="EMBL" id="KAE9398210.1"/>
    </source>
</evidence>
<organism evidence="2 3">
    <name type="scientific">Gymnopus androsaceus JB14</name>
    <dbReference type="NCBI Taxonomy" id="1447944"/>
    <lineage>
        <taxon>Eukaryota</taxon>
        <taxon>Fungi</taxon>
        <taxon>Dikarya</taxon>
        <taxon>Basidiomycota</taxon>
        <taxon>Agaricomycotina</taxon>
        <taxon>Agaricomycetes</taxon>
        <taxon>Agaricomycetidae</taxon>
        <taxon>Agaricales</taxon>
        <taxon>Marasmiineae</taxon>
        <taxon>Omphalotaceae</taxon>
        <taxon>Gymnopus</taxon>
    </lineage>
</organism>
<keyword evidence="2" id="KW-0418">Kinase</keyword>
<dbReference type="GO" id="GO:0005524">
    <property type="term" value="F:ATP binding"/>
    <property type="evidence" value="ECO:0007669"/>
    <property type="project" value="InterPro"/>
</dbReference>
<dbReference type="GO" id="GO:0005634">
    <property type="term" value="C:nucleus"/>
    <property type="evidence" value="ECO:0007669"/>
    <property type="project" value="TreeGrafter"/>
</dbReference>
<sequence>MSPFTAVRIFAYQKYLDSHHNPDVLPCDYMELYDVPDPNKGIVHFLIRLAEKSPVPVPKLKSVMLITATNLSILWFQMQTRFKLVSKHDKMSVALDGMYGGICLVDKENETAFHQSIAHCKKRQLPPHIHTIWADNNLLPYLDIALDLTNCNPQLPTPAKLHLNGVFEWAKDSLPDFVEAKKKQLEAKRIWSDWEQLHINHILPMSDFVVFEPNTRTEKTSGIPSSAAAAAASYTEYGFLSTLNLHSLAQPVADIFKHVTREEIFTPLFQWTQSMCESEGLNTTHKFVMPRPAQSWPNQMGFLNFQSADVNVSGDPELKAEWEKQMLHLTTHSKSDTTLVCGFKVHFFGEIFSRQTTPDKRGNLRQMLVHAAFYVRFVNLALQMHTCCIAAFCNWQGECMLVFEHTDKNVYYHMLKCHQGNDSVLGFVLDQCHSQAQFHLRLLNVGNPHNHQFTEAQQIALGRIWVDINAAPRDSEIAALYTTSGLKRKRETESLPEESVQVQKLAHGVYLVEPKSGPVCVRKILHEWGSQELKVYKWIKKYDPRRSDHIIHFISEWSTVTWRSKKCLELPAFVSVGKDIRHEQGAHLKGHTVLLCGQLSNAINFLHTELKVAHMDIKPDNLVLDVKSNSKPTLKIIDFNVSISDAAHMKACGACGTMGYMAPEVQENKSYFPFLADQYSSGVCMMEFLGLEDQADCDLCYKAFAVFAEKLCNWSPMERPSLTKCPRLYRKAHVH</sequence>
<gene>
    <name evidence="2" type="ORF">BT96DRAFT_1020303</name>
</gene>
<accession>A0A6A4HKI7</accession>
<dbReference type="InterPro" id="IPR000719">
    <property type="entry name" value="Prot_kinase_dom"/>
</dbReference>
<dbReference type="PROSITE" id="PS50011">
    <property type="entry name" value="PROTEIN_KINASE_DOM"/>
    <property type="match status" value="1"/>
</dbReference>
<dbReference type="PANTHER" id="PTHR44167:SF24">
    <property type="entry name" value="SERINE_THREONINE-PROTEIN KINASE CHK2"/>
    <property type="match status" value="1"/>
</dbReference>
<dbReference type="Proteomes" id="UP000799118">
    <property type="component" value="Unassembled WGS sequence"/>
</dbReference>
<dbReference type="Pfam" id="PF00069">
    <property type="entry name" value="Pkinase"/>
    <property type="match status" value="1"/>
</dbReference>
<evidence type="ECO:0000313" key="3">
    <source>
        <dbReference type="Proteomes" id="UP000799118"/>
    </source>
</evidence>
<reference evidence="2" key="1">
    <citation type="journal article" date="2019" name="Environ. Microbiol.">
        <title>Fungal ecological strategies reflected in gene transcription - a case study of two litter decomposers.</title>
        <authorList>
            <person name="Barbi F."/>
            <person name="Kohler A."/>
            <person name="Barry K."/>
            <person name="Baskaran P."/>
            <person name="Daum C."/>
            <person name="Fauchery L."/>
            <person name="Ihrmark K."/>
            <person name="Kuo A."/>
            <person name="LaButti K."/>
            <person name="Lipzen A."/>
            <person name="Morin E."/>
            <person name="Grigoriev I.V."/>
            <person name="Henrissat B."/>
            <person name="Lindahl B."/>
            <person name="Martin F."/>
        </authorList>
    </citation>
    <scope>NUCLEOTIDE SEQUENCE</scope>
    <source>
        <strain evidence="2">JB14</strain>
    </source>
</reference>
<dbReference type="Gene3D" id="1.10.510.10">
    <property type="entry name" value="Transferase(Phosphotransferase) domain 1"/>
    <property type="match status" value="1"/>
</dbReference>
<dbReference type="PANTHER" id="PTHR44167">
    <property type="entry name" value="OVARIAN-SPECIFIC SERINE/THREONINE-PROTEIN KINASE LOK-RELATED"/>
    <property type="match status" value="1"/>
</dbReference>
<dbReference type="GO" id="GO:0004674">
    <property type="term" value="F:protein serine/threonine kinase activity"/>
    <property type="evidence" value="ECO:0007669"/>
    <property type="project" value="TreeGrafter"/>
</dbReference>
<keyword evidence="2" id="KW-0808">Transferase</keyword>
<keyword evidence="3" id="KW-1185">Reference proteome</keyword>
<name>A0A6A4HKI7_9AGAR</name>
<proteinExistence type="predicted"/>
<dbReference type="InterPro" id="IPR011009">
    <property type="entry name" value="Kinase-like_dom_sf"/>
</dbReference>
<dbReference type="PROSITE" id="PS00108">
    <property type="entry name" value="PROTEIN_KINASE_ST"/>
    <property type="match status" value="1"/>
</dbReference>
<evidence type="ECO:0000259" key="1">
    <source>
        <dbReference type="PROSITE" id="PS50011"/>
    </source>
</evidence>
<dbReference type="AlphaFoldDB" id="A0A6A4HKI7"/>